<evidence type="ECO:0000256" key="1">
    <source>
        <dbReference type="ARBA" id="ARBA00004123"/>
    </source>
</evidence>
<dbReference type="InterPro" id="IPR013942">
    <property type="entry name" value="Mediator_Med19_fun"/>
</dbReference>
<evidence type="ECO:0000313" key="12">
    <source>
        <dbReference type="Proteomes" id="UP000256328"/>
    </source>
</evidence>
<name>A0A3D8SLU9_9HELO</name>
<feature type="region of interest" description="Disordered" evidence="10">
    <location>
        <begin position="1"/>
        <end position="83"/>
    </location>
</feature>
<accession>A0A3D8SLU9</accession>
<evidence type="ECO:0000256" key="6">
    <source>
        <dbReference type="ARBA" id="ARBA00023163"/>
    </source>
</evidence>
<dbReference type="GO" id="GO:0016592">
    <property type="term" value="C:mediator complex"/>
    <property type="evidence" value="ECO:0007669"/>
    <property type="project" value="InterPro"/>
</dbReference>
<sequence length="349" mass="38253">MSFDHPHTPQSPSNLSSTNLPPKPTSPQTTTSLPTPAHSINGSLSSSLGSDMASDQAQFEDGSHKRKRDLEDHGNQEQKKVHVEDSRFGIDDLHIDVGPKYLLCKTPHEYVRPNPTHDFFALYGLYGIASTVSRFKPDGEKNVLRKSYKGQLKAAGISGTWDAVKKDTFSTEALFGMMMVPQEEWDMQFRGNEIEKGIPEMARNSLGKAMTMAKGNISREDWDHKVLGELVVKEKPGAEKARVGVKTAHAVTQNPAVSKAVKGEIPRPKRNIKKRTYGDTSFEGYGEGYVDDEQDLDDGGYSTGDGGAGQKRRKKVGIVPGVVIPRLTHIRTTPTTTIQRAVAAPMVLG</sequence>
<comment type="caution">
    <text evidence="11">The sequence shown here is derived from an EMBL/GenBank/DDBJ whole genome shotgun (WGS) entry which is preliminary data.</text>
</comment>
<dbReference type="EMBL" id="PDLN01000004">
    <property type="protein sequence ID" value="RDW87280.1"/>
    <property type="molecule type" value="Genomic_DNA"/>
</dbReference>
<evidence type="ECO:0000256" key="9">
    <source>
        <dbReference type="RuleBase" id="RU364151"/>
    </source>
</evidence>
<gene>
    <name evidence="9" type="primary">MED19</name>
    <name evidence="11" type="ORF">BP5796_02974</name>
</gene>
<evidence type="ECO:0000256" key="2">
    <source>
        <dbReference type="ARBA" id="ARBA00009259"/>
    </source>
</evidence>
<dbReference type="Pfam" id="PF08633">
    <property type="entry name" value="Rox3"/>
    <property type="match status" value="1"/>
</dbReference>
<reference evidence="11 12" key="1">
    <citation type="journal article" date="2018" name="IMA Fungus">
        <title>IMA Genome-F 9: Draft genome sequence of Annulohypoxylon stygium, Aspergillus mulundensis, Berkeleyomyces basicola (syn. Thielaviopsis basicola), Ceratocystis smalleyi, two Cercospora beticola strains, Coleophoma cylindrospora, Fusarium fracticaudum, Phialophora cf. hyalina, and Morchella septimelata.</title>
        <authorList>
            <person name="Wingfield B.D."/>
            <person name="Bills G.F."/>
            <person name="Dong Y."/>
            <person name="Huang W."/>
            <person name="Nel W.J."/>
            <person name="Swalarsk-Parry B.S."/>
            <person name="Vaghefi N."/>
            <person name="Wilken P.M."/>
            <person name="An Z."/>
            <person name="de Beer Z.W."/>
            <person name="De Vos L."/>
            <person name="Chen L."/>
            <person name="Duong T.A."/>
            <person name="Gao Y."/>
            <person name="Hammerbacher A."/>
            <person name="Kikkert J.R."/>
            <person name="Li Y."/>
            <person name="Li H."/>
            <person name="Li K."/>
            <person name="Li Q."/>
            <person name="Liu X."/>
            <person name="Ma X."/>
            <person name="Naidoo K."/>
            <person name="Pethybridge S.J."/>
            <person name="Sun J."/>
            <person name="Steenkamp E.T."/>
            <person name="van der Nest M.A."/>
            <person name="van Wyk S."/>
            <person name="Wingfield M.J."/>
            <person name="Xiong C."/>
            <person name="Yue Q."/>
            <person name="Zhang X."/>
        </authorList>
    </citation>
    <scope>NUCLEOTIDE SEQUENCE [LARGE SCALE GENOMIC DNA]</scope>
    <source>
        <strain evidence="11 12">BP5796</strain>
    </source>
</reference>
<evidence type="ECO:0000256" key="3">
    <source>
        <dbReference type="ARBA" id="ARBA00019615"/>
    </source>
</evidence>
<comment type="function">
    <text evidence="9">Component of the Mediator complex, a coactivator involved in the regulated transcription of nearly all RNA polymerase II-dependent genes. Mediator functions as a bridge to convey information from gene-specific regulatory proteins to the basal RNA polymerase II transcription machinery. Mediator is recruited to promoters by direct interactions with regulatory proteins and serves as a scaffold for the assembly of a functional preinitiation complex with RNA polymerase II and the general transcription factors.</text>
</comment>
<dbReference type="GO" id="GO:0006357">
    <property type="term" value="P:regulation of transcription by RNA polymerase II"/>
    <property type="evidence" value="ECO:0007669"/>
    <property type="project" value="InterPro"/>
</dbReference>
<keyword evidence="12" id="KW-1185">Reference proteome</keyword>
<feature type="compositionally biased region" description="Basic and acidic residues" evidence="10">
    <location>
        <begin position="68"/>
        <end position="83"/>
    </location>
</feature>
<protein>
    <recommendedName>
        <fullName evidence="3 9">Mediator of RNA polymerase II transcription subunit 19</fullName>
    </recommendedName>
    <alternativeName>
        <fullName evidence="8 9">Mediator complex subunit 19</fullName>
    </alternativeName>
</protein>
<keyword evidence="6 9" id="KW-0804">Transcription</keyword>
<dbReference type="OrthoDB" id="2160599at2759"/>
<dbReference type="AlphaFoldDB" id="A0A3D8SLU9"/>
<comment type="similarity">
    <text evidence="2 9">Belongs to the Mediator complex subunit 19 family.</text>
</comment>
<keyword evidence="5 9" id="KW-0010">Activator</keyword>
<evidence type="ECO:0000256" key="5">
    <source>
        <dbReference type="ARBA" id="ARBA00023159"/>
    </source>
</evidence>
<evidence type="ECO:0000256" key="8">
    <source>
        <dbReference type="ARBA" id="ARBA00032018"/>
    </source>
</evidence>
<dbReference type="GO" id="GO:0003712">
    <property type="term" value="F:transcription coregulator activity"/>
    <property type="evidence" value="ECO:0007669"/>
    <property type="project" value="InterPro"/>
</dbReference>
<dbReference type="Proteomes" id="UP000256328">
    <property type="component" value="Unassembled WGS sequence"/>
</dbReference>
<feature type="region of interest" description="Disordered" evidence="10">
    <location>
        <begin position="293"/>
        <end position="312"/>
    </location>
</feature>
<evidence type="ECO:0000313" key="11">
    <source>
        <dbReference type="EMBL" id="RDW87280.1"/>
    </source>
</evidence>
<evidence type="ECO:0000256" key="10">
    <source>
        <dbReference type="SAM" id="MobiDB-lite"/>
    </source>
</evidence>
<feature type="compositionally biased region" description="Low complexity" evidence="10">
    <location>
        <begin position="8"/>
        <end position="50"/>
    </location>
</feature>
<evidence type="ECO:0000256" key="7">
    <source>
        <dbReference type="ARBA" id="ARBA00023242"/>
    </source>
</evidence>
<comment type="subunit">
    <text evidence="9">Component of the Mediator complex.</text>
</comment>
<keyword evidence="4 9" id="KW-0805">Transcription regulation</keyword>
<keyword evidence="7 9" id="KW-0539">Nucleus</keyword>
<evidence type="ECO:0000256" key="4">
    <source>
        <dbReference type="ARBA" id="ARBA00023015"/>
    </source>
</evidence>
<organism evidence="11 12">
    <name type="scientific">Coleophoma crateriformis</name>
    <dbReference type="NCBI Taxonomy" id="565419"/>
    <lineage>
        <taxon>Eukaryota</taxon>
        <taxon>Fungi</taxon>
        <taxon>Dikarya</taxon>
        <taxon>Ascomycota</taxon>
        <taxon>Pezizomycotina</taxon>
        <taxon>Leotiomycetes</taxon>
        <taxon>Helotiales</taxon>
        <taxon>Dermateaceae</taxon>
        <taxon>Coleophoma</taxon>
    </lineage>
</organism>
<proteinExistence type="inferred from homology"/>
<comment type="subcellular location">
    <subcellularLocation>
        <location evidence="1 9">Nucleus</location>
    </subcellularLocation>
</comment>